<dbReference type="GO" id="GO:0008168">
    <property type="term" value="F:methyltransferase activity"/>
    <property type="evidence" value="ECO:0007669"/>
    <property type="project" value="UniProtKB-KW"/>
</dbReference>
<dbReference type="SUPFAM" id="SSF53335">
    <property type="entry name" value="S-adenosyl-L-methionine-dependent methyltransferases"/>
    <property type="match status" value="1"/>
</dbReference>
<dbReference type="EMBL" id="ML213517">
    <property type="protein sequence ID" value="TFK49097.1"/>
    <property type="molecule type" value="Genomic_DNA"/>
</dbReference>
<name>A0A5C3MVP2_9AGAM</name>
<keyword evidence="1" id="KW-0489">Methyltransferase</keyword>
<keyword evidence="2" id="KW-1185">Reference proteome</keyword>
<dbReference type="PANTHER" id="PTHR43591:SF24">
    <property type="entry name" value="2-METHOXY-6-POLYPRENYL-1,4-BENZOQUINOL METHYLASE, MITOCHONDRIAL"/>
    <property type="match status" value="1"/>
</dbReference>
<evidence type="ECO:0000313" key="1">
    <source>
        <dbReference type="EMBL" id="TFK49097.1"/>
    </source>
</evidence>
<protein>
    <submittedName>
        <fullName evidence="1">S-adenosyl-L-methionine-dependent methyltransferase</fullName>
    </submittedName>
</protein>
<dbReference type="STRING" id="5364.A0A5C3MVP2"/>
<dbReference type="AlphaFoldDB" id="A0A5C3MVP2"/>
<dbReference type="CDD" id="cd02440">
    <property type="entry name" value="AdoMet_MTases"/>
    <property type="match status" value="1"/>
</dbReference>
<dbReference type="Gene3D" id="3.40.50.150">
    <property type="entry name" value="Vaccinia Virus protein VP39"/>
    <property type="match status" value="1"/>
</dbReference>
<sequence>MGIAQQLKILHGRGRNTVSEVYKLPADLSEMDFTKRLALQHRMWKLLVGGLYPPDLAEAVAQLLKREDDARPKVLDVGSGSGIWIVEMAQANPEVDFIGFDLVKNEAIVAPPNCRFIIGDLTGGLPDFQAAFDIVHARSVVGHLLDPTEGLRIIAGCVKPGGLLVLADGDLRVYNSQKHLLHAAVDGEDNAATDRCWFARWAKEWTSQTCPDGYFPIEDRVEQLKQDSGIDLEKAGGVVHRQYFAPVNWPGEGVEHGEELGGIMKLNLTRFVDACKPSFLASGYDPEIVERWISEIQNEMEDGKLRYYCPWHVVSAFRRIYP</sequence>
<evidence type="ECO:0000313" key="2">
    <source>
        <dbReference type="Proteomes" id="UP000305948"/>
    </source>
</evidence>
<accession>A0A5C3MVP2</accession>
<gene>
    <name evidence="1" type="ORF">OE88DRAFT_1727394</name>
</gene>
<proteinExistence type="predicted"/>
<dbReference type="PANTHER" id="PTHR43591">
    <property type="entry name" value="METHYLTRANSFERASE"/>
    <property type="match status" value="1"/>
</dbReference>
<dbReference type="InterPro" id="IPR029063">
    <property type="entry name" value="SAM-dependent_MTases_sf"/>
</dbReference>
<dbReference type="Proteomes" id="UP000305948">
    <property type="component" value="Unassembled WGS sequence"/>
</dbReference>
<reference evidence="1 2" key="1">
    <citation type="journal article" date="2019" name="Nat. Ecol. Evol.">
        <title>Megaphylogeny resolves global patterns of mushroom evolution.</title>
        <authorList>
            <person name="Varga T."/>
            <person name="Krizsan K."/>
            <person name="Foldi C."/>
            <person name="Dima B."/>
            <person name="Sanchez-Garcia M."/>
            <person name="Sanchez-Ramirez S."/>
            <person name="Szollosi G.J."/>
            <person name="Szarkandi J.G."/>
            <person name="Papp V."/>
            <person name="Albert L."/>
            <person name="Andreopoulos W."/>
            <person name="Angelini C."/>
            <person name="Antonin V."/>
            <person name="Barry K.W."/>
            <person name="Bougher N.L."/>
            <person name="Buchanan P."/>
            <person name="Buyck B."/>
            <person name="Bense V."/>
            <person name="Catcheside P."/>
            <person name="Chovatia M."/>
            <person name="Cooper J."/>
            <person name="Damon W."/>
            <person name="Desjardin D."/>
            <person name="Finy P."/>
            <person name="Geml J."/>
            <person name="Haridas S."/>
            <person name="Hughes K."/>
            <person name="Justo A."/>
            <person name="Karasinski D."/>
            <person name="Kautmanova I."/>
            <person name="Kiss B."/>
            <person name="Kocsube S."/>
            <person name="Kotiranta H."/>
            <person name="LaButti K.M."/>
            <person name="Lechner B.E."/>
            <person name="Liimatainen K."/>
            <person name="Lipzen A."/>
            <person name="Lukacs Z."/>
            <person name="Mihaltcheva S."/>
            <person name="Morgado L.N."/>
            <person name="Niskanen T."/>
            <person name="Noordeloos M.E."/>
            <person name="Ohm R.A."/>
            <person name="Ortiz-Santana B."/>
            <person name="Ovrebo C."/>
            <person name="Racz N."/>
            <person name="Riley R."/>
            <person name="Savchenko A."/>
            <person name="Shiryaev A."/>
            <person name="Soop K."/>
            <person name="Spirin V."/>
            <person name="Szebenyi C."/>
            <person name="Tomsovsky M."/>
            <person name="Tulloss R.E."/>
            <person name="Uehling J."/>
            <person name="Grigoriev I.V."/>
            <person name="Vagvolgyi C."/>
            <person name="Papp T."/>
            <person name="Martin F.M."/>
            <person name="Miettinen O."/>
            <person name="Hibbett D.S."/>
            <person name="Nagy L.G."/>
        </authorList>
    </citation>
    <scope>NUCLEOTIDE SEQUENCE [LARGE SCALE GENOMIC DNA]</scope>
    <source>
        <strain evidence="1 2">OMC1185</strain>
    </source>
</reference>
<dbReference type="OrthoDB" id="2013972at2759"/>
<dbReference type="Pfam" id="PF13489">
    <property type="entry name" value="Methyltransf_23"/>
    <property type="match status" value="1"/>
</dbReference>
<keyword evidence="1" id="KW-0808">Transferase</keyword>
<dbReference type="GO" id="GO:0032259">
    <property type="term" value="P:methylation"/>
    <property type="evidence" value="ECO:0007669"/>
    <property type="project" value="UniProtKB-KW"/>
</dbReference>
<organism evidence="1 2">
    <name type="scientific">Heliocybe sulcata</name>
    <dbReference type="NCBI Taxonomy" id="5364"/>
    <lineage>
        <taxon>Eukaryota</taxon>
        <taxon>Fungi</taxon>
        <taxon>Dikarya</taxon>
        <taxon>Basidiomycota</taxon>
        <taxon>Agaricomycotina</taxon>
        <taxon>Agaricomycetes</taxon>
        <taxon>Gloeophyllales</taxon>
        <taxon>Gloeophyllaceae</taxon>
        <taxon>Heliocybe</taxon>
    </lineage>
</organism>